<keyword evidence="1" id="KW-0285">Flavoprotein</keyword>
<dbReference type="InterPro" id="IPR013785">
    <property type="entry name" value="Aldolase_TIM"/>
</dbReference>
<dbReference type="Gene3D" id="3.20.20.70">
    <property type="entry name" value="Aldolase class I"/>
    <property type="match status" value="1"/>
</dbReference>
<reference evidence="4 5" key="1">
    <citation type="journal article" date="2020" name="Arch. Microbiol.">
        <title>Bradyrhizobium campsiandrae sp. nov., a nitrogen-fixing bacterial strain isolated from a native leguminous tree from the Amazon adapted to flooded conditions.</title>
        <authorList>
            <person name="Cabral Michel D."/>
            <person name="Martins da Costa E."/>
            <person name="Azarias Guimaraes A."/>
            <person name="Soares de Carvalho T."/>
            <person name="Santos de Castro Caputo P."/>
            <person name="Willems A."/>
            <person name="de Souza Moreira F.M."/>
        </authorList>
    </citation>
    <scope>NUCLEOTIDE SEQUENCE [LARGE SCALE GENOMIC DNA]</scope>
    <source>
        <strain evidence="5">INPA 384B</strain>
    </source>
</reference>
<dbReference type="SUPFAM" id="SSF51395">
    <property type="entry name" value="FMN-linked oxidoreductases"/>
    <property type="match status" value="1"/>
</dbReference>
<dbReference type="Proteomes" id="UP000639516">
    <property type="component" value="Unassembled WGS sequence"/>
</dbReference>
<comment type="caution">
    <text evidence="4">The sequence shown here is derived from an EMBL/GenBank/DDBJ whole genome shotgun (WGS) entry which is preliminary data.</text>
</comment>
<dbReference type="RefSeq" id="WP_188104401.1">
    <property type="nucleotide sequence ID" value="NZ_JAANIH010000039.1"/>
</dbReference>
<keyword evidence="5" id="KW-1185">Reference proteome</keyword>
<evidence type="ECO:0000313" key="4">
    <source>
        <dbReference type="EMBL" id="MBC9981756.1"/>
    </source>
</evidence>
<feature type="domain" description="NADH:flavin oxidoreductase/NADH oxidase N-terminal" evidence="3">
    <location>
        <begin position="6"/>
        <end position="336"/>
    </location>
</feature>
<evidence type="ECO:0000313" key="5">
    <source>
        <dbReference type="Proteomes" id="UP000639516"/>
    </source>
</evidence>
<dbReference type="PANTHER" id="PTHR43656:SF2">
    <property type="entry name" value="BINDING OXIDOREDUCTASE, PUTATIVE (AFU_ORTHOLOGUE AFUA_2G08260)-RELATED"/>
    <property type="match status" value="1"/>
</dbReference>
<dbReference type="InterPro" id="IPR051799">
    <property type="entry name" value="NADH_flavin_oxidoreductase"/>
</dbReference>
<gene>
    <name evidence="4" type="ORF">HA482_26460</name>
</gene>
<keyword evidence="2" id="KW-0560">Oxidoreductase</keyword>
<protein>
    <submittedName>
        <fullName evidence="4">NADH:flavin oxidoreductase/NADH oxidase family protein</fullName>
    </submittedName>
</protein>
<proteinExistence type="predicted"/>
<dbReference type="Pfam" id="PF00724">
    <property type="entry name" value="Oxidored_FMN"/>
    <property type="match status" value="1"/>
</dbReference>
<accession>A0ABR7UDR8</accession>
<organism evidence="4 5">
    <name type="scientific">Bradyrhizobium campsiandrae</name>
    <dbReference type="NCBI Taxonomy" id="1729892"/>
    <lineage>
        <taxon>Bacteria</taxon>
        <taxon>Pseudomonadati</taxon>
        <taxon>Pseudomonadota</taxon>
        <taxon>Alphaproteobacteria</taxon>
        <taxon>Hyphomicrobiales</taxon>
        <taxon>Nitrobacteraceae</taxon>
        <taxon>Bradyrhizobium</taxon>
    </lineage>
</organism>
<evidence type="ECO:0000256" key="2">
    <source>
        <dbReference type="ARBA" id="ARBA00023002"/>
    </source>
</evidence>
<dbReference type="EMBL" id="JAATTO010000041">
    <property type="protein sequence ID" value="MBC9981756.1"/>
    <property type="molecule type" value="Genomic_DNA"/>
</dbReference>
<dbReference type="InterPro" id="IPR001155">
    <property type="entry name" value="OxRdtase_FMN_N"/>
</dbReference>
<sequence>MNSAKVFEKLTLPNGSVIPNRIAKAAMEENMADADQAPSPELMQLYKSWADGEVGLIITGNVMVDARAMTGPGGVVLEDDRHLDRFKRWAETGRSRGAQIWLQINHPGRQMQANLGQKTFAPSAVALDLGKMSSRFAMPEAMTEDVIADVIRRFSRAAQLGEQSGFTGVEIHAAHGYLLSQFLSPLANRRTDVWGGPLENRARLLLEIVTAVRAKVSPGFAVAVKLNSADFQRGGFSTDDARRVVQMLNHLAVDLVELSGGSYEAPAMQGQSRDGTTLAREAYFLEFARDIKTVARMPLMVTGGIRRRAIADQVLDSGVDMVGMGTALAINPHLPRDWRLGKDVAPEHPPITWKNKTLASLANMAVVKFQLRRLSRGGSPVPKVSPLWAFVLQQAATAWRTRQYRRWIAQRSAPKSSITAASDLPAPRTN</sequence>
<dbReference type="CDD" id="cd04733">
    <property type="entry name" value="OYE_like_2_FMN"/>
    <property type="match status" value="1"/>
</dbReference>
<evidence type="ECO:0000259" key="3">
    <source>
        <dbReference type="Pfam" id="PF00724"/>
    </source>
</evidence>
<evidence type="ECO:0000256" key="1">
    <source>
        <dbReference type="ARBA" id="ARBA00022630"/>
    </source>
</evidence>
<name>A0ABR7UDR8_9BRAD</name>
<dbReference type="PANTHER" id="PTHR43656">
    <property type="entry name" value="BINDING OXIDOREDUCTASE, PUTATIVE (AFU_ORTHOLOGUE AFUA_2G08260)-RELATED"/>
    <property type="match status" value="1"/>
</dbReference>